<organism evidence="1 2">
    <name type="scientific">Xenoophorus captivus</name>
    <dbReference type="NCBI Taxonomy" id="1517983"/>
    <lineage>
        <taxon>Eukaryota</taxon>
        <taxon>Metazoa</taxon>
        <taxon>Chordata</taxon>
        <taxon>Craniata</taxon>
        <taxon>Vertebrata</taxon>
        <taxon>Euteleostomi</taxon>
        <taxon>Actinopterygii</taxon>
        <taxon>Neopterygii</taxon>
        <taxon>Teleostei</taxon>
        <taxon>Neoteleostei</taxon>
        <taxon>Acanthomorphata</taxon>
        <taxon>Ovalentaria</taxon>
        <taxon>Atherinomorphae</taxon>
        <taxon>Cyprinodontiformes</taxon>
        <taxon>Goodeidae</taxon>
        <taxon>Xenoophorus</taxon>
    </lineage>
</organism>
<evidence type="ECO:0000313" key="2">
    <source>
        <dbReference type="Proteomes" id="UP001434883"/>
    </source>
</evidence>
<reference evidence="1 2" key="1">
    <citation type="submission" date="2021-06" db="EMBL/GenBank/DDBJ databases">
        <authorList>
            <person name="Palmer J.M."/>
        </authorList>
    </citation>
    <scope>NUCLEOTIDE SEQUENCE [LARGE SCALE GENOMIC DNA]</scope>
    <source>
        <strain evidence="1 2">XC_2019</strain>
        <tissue evidence="1">Muscle</tissue>
    </source>
</reference>
<accession>A0ABV0Q6T3</accession>
<gene>
    <name evidence="1" type="ORF">XENOCAPTIV_029797</name>
</gene>
<evidence type="ECO:0000313" key="1">
    <source>
        <dbReference type="EMBL" id="MEQ2191516.1"/>
    </source>
</evidence>
<protein>
    <submittedName>
        <fullName evidence="1">Uncharacterized protein</fullName>
    </submittedName>
</protein>
<comment type="caution">
    <text evidence="1">The sequence shown here is derived from an EMBL/GenBank/DDBJ whole genome shotgun (WGS) entry which is preliminary data.</text>
</comment>
<dbReference type="Proteomes" id="UP001434883">
    <property type="component" value="Unassembled WGS sequence"/>
</dbReference>
<proteinExistence type="predicted"/>
<sequence>MISTYNTPDYLILKLTQCKIHIGNSQCLDHLTSINYFHKRQIMLKYTQTTQITGLQLWVFFIFFGKNHQKAEQCRSHHQLAARCCRYGYEPELVEVNISNTSSRATLYRIVSKENKMKTQKITFMYDDYC</sequence>
<dbReference type="EMBL" id="JAHRIN010000883">
    <property type="protein sequence ID" value="MEQ2191516.1"/>
    <property type="molecule type" value="Genomic_DNA"/>
</dbReference>
<keyword evidence="2" id="KW-1185">Reference proteome</keyword>
<name>A0ABV0Q6T3_9TELE</name>